<protein>
    <recommendedName>
        <fullName evidence="4">Septum formation initiator</fullName>
    </recommendedName>
</protein>
<dbReference type="EMBL" id="JBFALK010000017">
    <property type="protein sequence ID" value="MEV0972646.1"/>
    <property type="molecule type" value="Genomic_DNA"/>
</dbReference>
<reference evidence="2 3" key="1">
    <citation type="submission" date="2024-06" db="EMBL/GenBank/DDBJ databases">
        <title>The Natural Products Discovery Center: Release of the First 8490 Sequenced Strains for Exploring Actinobacteria Biosynthetic Diversity.</title>
        <authorList>
            <person name="Kalkreuter E."/>
            <person name="Kautsar S.A."/>
            <person name="Yang D."/>
            <person name="Bader C.D."/>
            <person name="Teijaro C.N."/>
            <person name="Fluegel L."/>
            <person name="Davis C.M."/>
            <person name="Simpson J.R."/>
            <person name="Lauterbach L."/>
            <person name="Steele A.D."/>
            <person name="Gui C."/>
            <person name="Meng S."/>
            <person name="Li G."/>
            <person name="Viehrig K."/>
            <person name="Ye F."/>
            <person name="Su P."/>
            <person name="Kiefer A.F."/>
            <person name="Nichols A."/>
            <person name="Cepeda A.J."/>
            <person name="Yan W."/>
            <person name="Fan B."/>
            <person name="Jiang Y."/>
            <person name="Adhikari A."/>
            <person name="Zheng C.-J."/>
            <person name="Schuster L."/>
            <person name="Cowan T.M."/>
            <person name="Smanski M.J."/>
            <person name="Chevrette M.G."/>
            <person name="De Carvalho L.P.S."/>
            <person name="Shen B."/>
        </authorList>
    </citation>
    <scope>NUCLEOTIDE SEQUENCE [LARGE SCALE GENOMIC DNA]</scope>
    <source>
        <strain evidence="2 3">NPDC050100</strain>
    </source>
</reference>
<feature type="compositionally biased region" description="Low complexity" evidence="1">
    <location>
        <begin position="55"/>
        <end position="85"/>
    </location>
</feature>
<evidence type="ECO:0000313" key="2">
    <source>
        <dbReference type="EMBL" id="MEV0972646.1"/>
    </source>
</evidence>
<name>A0ABV3GMH9_MICGL</name>
<gene>
    <name evidence="2" type="ORF">AB0I59_28925</name>
</gene>
<dbReference type="RefSeq" id="WP_358137915.1">
    <property type="nucleotide sequence ID" value="NZ_JBFALK010000017.1"/>
</dbReference>
<evidence type="ECO:0000313" key="3">
    <source>
        <dbReference type="Proteomes" id="UP001551675"/>
    </source>
</evidence>
<proteinExistence type="predicted"/>
<evidence type="ECO:0000256" key="1">
    <source>
        <dbReference type="SAM" id="MobiDB-lite"/>
    </source>
</evidence>
<dbReference type="Proteomes" id="UP001551675">
    <property type="component" value="Unassembled WGS sequence"/>
</dbReference>
<comment type="caution">
    <text evidence="2">The sequence shown here is derived from an EMBL/GenBank/DDBJ whole genome shotgun (WGS) entry which is preliminary data.</text>
</comment>
<evidence type="ECO:0008006" key="4">
    <source>
        <dbReference type="Google" id="ProtNLM"/>
    </source>
</evidence>
<feature type="region of interest" description="Disordered" evidence="1">
    <location>
        <begin position="55"/>
        <end position="94"/>
    </location>
</feature>
<organism evidence="2 3">
    <name type="scientific">Microtetraspora glauca</name>
    <dbReference type="NCBI Taxonomy" id="1996"/>
    <lineage>
        <taxon>Bacteria</taxon>
        <taxon>Bacillati</taxon>
        <taxon>Actinomycetota</taxon>
        <taxon>Actinomycetes</taxon>
        <taxon>Streptosporangiales</taxon>
        <taxon>Streptosporangiaceae</taxon>
        <taxon>Microtetraspora</taxon>
    </lineage>
</organism>
<sequence>MNRRSLFGILGWLIAAAVATVTSTWAISLLGEGLTQKVVSPMSQADVDRALAVTTATGSPVTPSPSPTEGATTPVTPSPSATGSPMAPVTSSPAATGGVTRAFTVPGGSFVVSCDRDQASLLSWSPAQGYAADDVDRGPDREVKVEFESEADKVTVKITCPGGVPVPTAKVHDD</sequence>
<accession>A0ABV3GMH9</accession>
<keyword evidence="3" id="KW-1185">Reference proteome</keyword>